<dbReference type="AlphaFoldDB" id="A0A4R2N7L1"/>
<dbReference type="EMBL" id="SLXH01000015">
    <property type="protein sequence ID" value="TCP16937.1"/>
    <property type="molecule type" value="Genomic_DNA"/>
</dbReference>
<comment type="caution">
    <text evidence="1">The sequence shown here is derived from an EMBL/GenBank/DDBJ whole genome shotgun (WGS) entry which is preliminary data.</text>
</comment>
<name>A0A4R2N7L1_9BURK</name>
<evidence type="ECO:0000313" key="1">
    <source>
        <dbReference type="EMBL" id="TCP16937.1"/>
    </source>
</evidence>
<organism evidence="1 2">
    <name type="scientific">Simplicispira metamorpha</name>
    <dbReference type="NCBI Taxonomy" id="80881"/>
    <lineage>
        <taxon>Bacteria</taxon>
        <taxon>Pseudomonadati</taxon>
        <taxon>Pseudomonadota</taxon>
        <taxon>Betaproteobacteria</taxon>
        <taxon>Burkholderiales</taxon>
        <taxon>Comamonadaceae</taxon>
        <taxon>Simplicispira</taxon>
    </lineage>
</organism>
<protein>
    <submittedName>
        <fullName evidence="1">Uncharacterized protein</fullName>
    </submittedName>
</protein>
<reference evidence="1 2" key="1">
    <citation type="submission" date="2019-03" db="EMBL/GenBank/DDBJ databases">
        <title>Genomic Encyclopedia of Type Strains, Phase IV (KMG-IV): sequencing the most valuable type-strain genomes for metagenomic binning, comparative biology and taxonomic classification.</title>
        <authorList>
            <person name="Goeker M."/>
        </authorList>
    </citation>
    <scope>NUCLEOTIDE SEQUENCE [LARGE SCALE GENOMIC DNA]</scope>
    <source>
        <strain evidence="1 2">DSM 1837</strain>
    </source>
</reference>
<keyword evidence="2" id="KW-1185">Reference proteome</keyword>
<evidence type="ECO:0000313" key="2">
    <source>
        <dbReference type="Proteomes" id="UP000295182"/>
    </source>
</evidence>
<sequence>MGVLTSKPVQVSPLSLGFPTLYTVLLANAGTSAELSALDGKGLDFKSDPLARLSPTAVPTSSNWGVVRFQTEKPMPSTVRRLLALVSLR</sequence>
<proteinExistence type="predicted"/>
<gene>
    <name evidence="1" type="ORF">EV674_11576</name>
</gene>
<dbReference type="Proteomes" id="UP000295182">
    <property type="component" value="Unassembled WGS sequence"/>
</dbReference>
<dbReference type="RefSeq" id="WP_119014499.1">
    <property type="nucleotide sequence ID" value="NZ_QXNC01000039.1"/>
</dbReference>
<accession>A0A4R2N7L1</accession>